<keyword evidence="1" id="KW-1133">Transmembrane helix</keyword>
<organism evidence="2 3">
    <name type="scientific">Methanoculleus bourgensis (strain ATCC 43281 / DSM 3045 / OCM 15 / MS2)</name>
    <name type="common">Methanogenium bourgense</name>
    <dbReference type="NCBI Taxonomy" id="1201294"/>
    <lineage>
        <taxon>Archaea</taxon>
        <taxon>Methanobacteriati</taxon>
        <taxon>Methanobacteriota</taxon>
        <taxon>Stenosarchaea group</taxon>
        <taxon>Methanomicrobia</taxon>
        <taxon>Methanomicrobiales</taxon>
        <taxon>Methanomicrobiaceae</taxon>
        <taxon>Methanoculleus</taxon>
    </lineage>
</organism>
<dbReference type="GO" id="GO:0022857">
    <property type="term" value="F:transmembrane transporter activity"/>
    <property type="evidence" value="ECO:0007669"/>
    <property type="project" value="UniProtKB-UniRule"/>
</dbReference>
<evidence type="ECO:0000313" key="3">
    <source>
        <dbReference type="Proteomes" id="UP000009007"/>
    </source>
</evidence>
<comment type="subcellular location">
    <subcellularLocation>
        <location evidence="1">Cell membrane</location>
        <topology evidence="1">Multi-pass membrane protein</topology>
    </subcellularLocation>
</comment>
<dbReference type="InterPro" id="IPR003744">
    <property type="entry name" value="YhhQ"/>
</dbReference>
<accession>I7KE06</accession>
<dbReference type="EMBL" id="HE964772">
    <property type="protein sequence ID" value="CCJ37361.1"/>
    <property type="molecule type" value="Genomic_DNA"/>
</dbReference>
<comment type="similarity">
    <text evidence="1">Belongs to the vitamin uptake transporter (VUT/ECF) (TC 2.A.88) family. Q precursor transporter subfamily.</text>
</comment>
<dbReference type="PANTHER" id="PTHR34300">
    <property type="entry name" value="QUEUOSINE PRECURSOR TRANSPORTER-RELATED"/>
    <property type="match status" value="1"/>
</dbReference>
<evidence type="ECO:0000313" key="2">
    <source>
        <dbReference type="EMBL" id="CCJ37361.1"/>
    </source>
</evidence>
<dbReference type="PANTHER" id="PTHR34300:SF2">
    <property type="entry name" value="QUEUOSINE PRECURSOR TRANSPORTER-RELATED"/>
    <property type="match status" value="1"/>
</dbReference>
<dbReference type="AlphaFoldDB" id="I7KE06"/>
<feature type="transmembrane region" description="Helical" evidence="1">
    <location>
        <begin position="28"/>
        <end position="49"/>
    </location>
</feature>
<keyword evidence="1" id="KW-0472">Membrane</keyword>
<keyword evidence="1" id="KW-0812">Transmembrane</keyword>
<dbReference type="KEGG" id="mbg:BN140_2438"/>
<dbReference type="NCBIfam" id="TIGR00697">
    <property type="entry name" value="queuosine precursor transporter"/>
    <property type="match status" value="1"/>
</dbReference>
<feature type="transmembrane region" description="Helical" evidence="1">
    <location>
        <begin position="85"/>
        <end position="104"/>
    </location>
</feature>
<dbReference type="PATRIC" id="fig|1201294.9.peg.2721"/>
<dbReference type="STRING" id="1201294.BN140_2438"/>
<dbReference type="HAMAP" id="MF_02088">
    <property type="entry name" value="Q_prec_transport"/>
    <property type="match status" value="1"/>
</dbReference>
<dbReference type="GO" id="GO:0005886">
    <property type="term" value="C:plasma membrane"/>
    <property type="evidence" value="ECO:0007669"/>
    <property type="project" value="UniProtKB-SubCell"/>
</dbReference>
<evidence type="ECO:0000256" key="1">
    <source>
        <dbReference type="HAMAP-Rule" id="MF_02088"/>
    </source>
</evidence>
<keyword evidence="3" id="KW-1185">Reference proteome</keyword>
<feature type="transmembrane region" description="Helical" evidence="1">
    <location>
        <begin position="56"/>
        <end position="79"/>
    </location>
</feature>
<reference evidence="3" key="1">
    <citation type="journal article" date="2012" name="J. Bacteriol.">
        <title>Complete genome sequence of the hydrogenotrophic, methanogenic archaeon Methanoculleus bourgensis strain MS2T, isolated from a sewage sludge digester.</title>
        <authorList>
            <person name="Maus I."/>
            <person name="Wibberg D."/>
            <person name="Stantscheff R."/>
            <person name="Eikmeyer F.G."/>
            <person name="Seffner A."/>
            <person name="Boelter J."/>
            <person name="Szczepanowski R."/>
            <person name="Blom J."/>
            <person name="Jaenicke S."/>
            <person name="Konig H."/>
            <person name="Puhler A."/>
            <person name="Schluter A."/>
        </authorList>
    </citation>
    <scope>NUCLEOTIDE SEQUENCE [LARGE SCALE GENOMIC DNA]</scope>
    <source>
        <strain evidence="3">ATCC 43281 / DSM 3045 / OCM 15 / MS2</strain>
    </source>
</reference>
<feature type="transmembrane region" description="Helical" evidence="1">
    <location>
        <begin position="116"/>
        <end position="136"/>
    </location>
</feature>
<protein>
    <recommendedName>
        <fullName evidence="1">Probable queuosine precursor transporter</fullName>
        <shortName evidence="1">Q precursor transporter</shortName>
    </recommendedName>
</protein>
<feature type="transmembrane region" description="Helical" evidence="1">
    <location>
        <begin position="222"/>
        <end position="245"/>
    </location>
</feature>
<sequence>MDDRIAHGVWKRLSPTPVSLRYRMPDGILVWVYWLIGLSLVTYLSVYIVRRYREYAFAALTGFFIIYLGASQILATRIIVFDLGLVTFFAPASVFVYPFTAQVIDMINEVYGERMTYVAILIAFATQILLMIFLAIGNTLAPAPFFGYEEAWQNIFALSLRITAASWMAFLIAANLDAYIFARLKRRFLRREEAFSGNALVNPYVWLRSSASDAINLTLDSLIFVTLAFSGVAPLLPLIIGQIVAKNIIGFLDNPWFVWYKSMLRKEEAGLEVA</sequence>
<dbReference type="Proteomes" id="UP000009007">
    <property type="component" value="Chromosome I"/>
</dbReference>
<keyword evidence="1" id="KW-0813">Transport</keyword>
<dbReference type="HOGENOM" id="CLU_075503_0_1_2"/>
<name>I7KE06_METBM</name>
<feature type="transmembrane region" description="Helical" evidence="1">
    <location>
        <begin position="156"/>
        <end position="182"/>
    </location>
</feature>
<dbReference type="Pfam" id="PF02592">
    <property type="entry name" value="Vut_1"/>
    <property type="match status" value="1"/>
</dbReference>
<gene>
    <name evidence="2" type="ordered locus">BN140_2438</name>
</gene>
<keyword evidence="1" id="KW-1003">Cell membrane</keyword>
<proteinExistence type="inferred from homology"/>
<comment type="function">
    <text evidence="1">Involved in the import of queuosine (Q) precursors, required for Q precursor salvage.</text>
</comment>